<feature type="transmembrane region" description="Helical" evidence="1">
    <location>
        <begin position="60"/>
        <end position="80"/>
    </location>
</feature>
<dbReference type="HOGENOM" id="CLU_084733_0_0_9"/>
<proteinExistence type="predicted"/>
<dbReference type="EMBL" id="CP011013">
    <property type="protein sequence ID" value="AJT50667.1"/>
    <property type="molecule type" value="Genomic_DNA"/>
</dbReference>
<keyword evidence="3" id="KW-1185">Reference proteome</keyword>
<keyword evidence="1" id="KW-1133">Transmembrane helix</keyword>
<evidence type="ECO:0000313" key="2">
    <source>
        <dbReference type="EMBL" id="AJT50667.1"/>
    </source>
</evidence>
<dbReference type="RefSeq" id="WP_045025371.1">
    <property type="nucleotide sequence ID" value="NZ_CP011013.1"/>
</dbReference>
<keyword evidence="1" id="KW-0812">Transmembrane</keyword>
<evidence type="ECO:0008006" key="4">
    <source>
        <dbReference type="Google" id="ProtNLM"/>
    </source>
</evidence>
<evidence type="ECO:0000313" key="3">
    <source>
        <dbReference type="Proteomes" id="UP000003645"/>
    </source>
</evidence>
<organism evidence="2 3">
    <name type="scientific">Limosilactobacillus mucosae LM1</name>
    <dbReference type="NCBI Taxonomy" id="1130798"/>
    <lineage>
        <taxon>Bacteria</taxon>
        <taxon>Bacillati</taxon>
        <taxon>Bacillota</taxon>
        <taxon>Bacilli</taxon>
        <taxon>Lactobacillales</taxon>
        <taxon>Lactobacillaceae</taxon>
        <taxon>Limosilactobacillus</taxon>
    </lineage>
</organism>
<dbReference type="STRING" id="1130798.LBLM1_06325"/>
<dbReference type="Proteomes" id="UP000003645">
    <property type="component" value="Chromosome"/>
</dbReference>
<protein>
    <recommendedName>
        <fullName evidence="4">GGDEF domain-containing protein</fullName>
    </recommendedName>
</protein>
<name>A0A0D4CKI5_LIMMU</name>
<reference evidence="2 3" key="1">
    <citation type="journal article" date="2012" name="J. Bacteriol.">
        <title>Genome sequence of Lactobacillus mucosae LM1, isolated from piglet feces.</title>
        <authorList>
            <person name="Lee J.H."/>
            <person name="Valeriano V.D."/>
            <person name="Shin Y.R."/>
            <person name="Chae J.P."/>
            <person name="Kim G.B."/>
            <person name="Ham J.S."/>
            <person name="Chun J."/>
            <person name="Kang D.K."/>
        </authorList>
    </citation>
    <scope>NUCLEOTIDE SEQUENCE [LARGE SCALE GENOMIC DNA]</scope>
    <source>
        <strain evidence="2 3">LM1</strain>
    </source>
</reference>
<dbReference type="AlphaFoldDB" id="A0A0D4CKI5"/>
<feature type="transmembrane region" description="Helical" evidence="1">
    <location>
        <begin position="7"/>
        <end position="29"/>
    </location>
</feature>
<accession>A0A0D4CKI5</accession>
<evidence type="ECO:0000256" key="1">
    <source>
        <dbReference type="SAM" id="Phobius"/>
    </source>
</evidence>
<dbReference type="OrthoDB" id="2147406at2"/>
<keyword evidence="1" id="KW-0472">Membrane</keyword>
<dbReference type="KEGG" id="lmu:LBLM1_06325"/>
<gene>
    <name evidence="2" type="ORF">LBLM1_06325</name>
</gene>
<sequence>MFRRHSILFFQLAIMMVIIASMALIIWSSLYQTNMMIAMAVMIGLGVLVGMMIPSILISWLIIALTTLGSAILLLGYVVIAAPIKLALLFTFPVIASLTLVAREMITGWGWLDKNRSEIQSYAAHYDPVTKLLTRYNAVKLYEKCILYIHDRDDVNLWINVSAIHWAHSTQFQQFHEQEYNQMLQEIARVLKIDRLPSESLYYLGNATFMIISNELSDRVLKQLNDQTKRLLGEIEVNGAAAQYKWGTQKIDRQNVAHFMTFEKVGRHLQREMETDIVTEYLKGNVIDG</sequence>
<feature type="transmembrane region" description="Helical" evidence="1">
    <location>
        <begin position="35"/>
        <end position="53"/>
    </location>
</feature>